<reference evidence="2 3" key="1">
    <citation type="submission" date="2015-12" db="EMBL/GenBank/DDBJ databases">
        <title>Dictyostelia acquired genes for synthesis and detection of signals that induce cell-type specialization by lateral gene transfer from prokaryotes.</title>
        <authorList>
            <person name="Gloeckner G."/>
            <person name="Schaap P."/>
        </authorList>
    </citation>
    <scope>NUCLEOTIDE SEQUENCE [LARGE SCALE GENOMIC DNA]</scope>
    <source>
        <strain evidence="2 3">TK</strain>
    </source>
</reference>
<proteinExistence type="predicted"/>
<name>A0A152A4U8_TIELA</name>
<evidence type="ECO:0000313" key="2">
    <source>
        <dbReference type="EMBL" id="KYR01263.1"/>
    </source>
</evidence>
<dbReference type="FunCoup" id="A0A152A4U8">
    <property type="interactions" value="291"/>
</dbReference>
<feature type="compositionally biased region" description="Low complexity" evidence="1">
    <location>
        <begin position="188"/>
        <end position="210"/>
    </location>
</feature>
<dbReference type="OMA" id="VETINPQ"/>
<organism evidence="2 3">
    <name type="scientific">Tieghemostelium lacteum</name>
    <name type="common">Slime mold</name>
    <name type="synonym">Dictyostelium lacteum</name>
    <dbReference type="NCBI Taxonomy" id="361077"/>
    <lineage>
        <taxon>Eukaryota</taxon>
        <taxon>Amoebozoa</taxon>
        <taxon>Evosea</taxon>
        <taxon>Eumycetozoa</taxon>
        <taxon>Dictyostelia</taxon>
        <taxon>Dictyosteliales</taxon>
        <taxon>Raperosteliaceae</taxon>
        <taxon>Tieghemostelium</taxon>
    </lineage>
</organism>
<feature type="region of interest" description="Disordered" evidence="1">
    <location>
        <begin position="183"/>
        <end position="243"/>
    </location>
</feature>
<sequence>MNQHQTPNQQSYSLKSSNSGVIVIGCIDFHRIHIGKRRVVRFSLANLNNNNKEIVVRNLYLQQPIQVENNSFRQNHHSGSSISSIGSFGGIFSIVGNIQFPISIGTNEEFQSLISFVPPHPGRFTALLTIILEGYPQPKLQQISVNGEGEIPSSPTQIIYTDNLPIIVETPFKKASSFQSFDSYNRGSSSNSSKSSKTTISTNSSDSWSSLPPFPLYFDEDIEDQSDNNQSQQQQQPSQHMHYKNSNKIETVTISPVQNSHEKKVRWSPFVAEKKFNDQERINVNQQNLKPHLIHDEDDSDGNEQQEQQEEEKEEEEEQEEYQQDSKHTFKIKDNLNYNNNDSNNISNGTSSNYYYNNQNITKSDKQQQEILVNNFSYSNDIINSKFQQLEKKLFDLTKRVEERYHSTNSQPTVNQHHHQYKMYNNNHKNQQYSGYKESPPLYGDSNEKKSKPQPTMVPITSTTAQVISKPTTPINSKNIKQQQYAVNITPNNREYIPGFNTKENLDLLREMESKTPRPKPETPASWKDFLKKDQGIDDSINNINFNRFDQTPFKNPKQAY</sequence>
<protein>
    <submittedName>
        <fullName evidence="2">Centrosomal protein 75 kDa</fullName>
    </submittedName>
</protein>
<dbReference type="OrthoDB" id="21475at2759"/>
<feature type="compositionally biased region" description="Basic and acidic residues" evidence="1">
    <location>
        <begin position="324"/>
        <end position="334"/>
    </location>
</feature>
<gene>
    <name evidence="2" type="ORF">DLAC_02385</name>
</gene>
<evidence type="ECO:0000256" key="1">
    <source>
        <dbReference type="SAM" id="MobiDB-lite"/>
    </source>
</evidence>
<dbReference type="InParanoid" id="A0A152A4U8"/>
<feature type="compositionally biased region" description="Low complexity" evidence="1">
    <location>
        <begin position="335"/>
        <end position="351"/>
    </location>
</feature>
<feature type="compositionally biased region" description="Low complexity" evidence="1">
    <location>
        <begin position="227"/>
        <end position="239"/>
    </location>
</feature>
<dbReference type="AlphaFoldDB" id="A0A152A4U8"/>
<evidence type="ECO:0000313" key="3">
    <source>
        <dbReference type="Proteomes" id="UP000076078"/>
    </source>
</evidence>
<dbReference type="Proteomes" id="UP000076078">
    <property type="component" value="Unassembled WGS sequence"/>
</dbReference>
<feature type="region of interest" description="Disordered" evidence="1">
    <location>
        <begin position="289"/>
        <end position="351"/>
    </location>
</feature>
<feature type="region of interest" description="Disordered" evidence="1">
    <location>
        <begin position="430"/>
        <end position="457"/>
    </location>
</feature>
<comment type="caution">
    <text evidence="2">The sequence shown here is derived from an EMBL/GenBank/DDBJ whole genome shotgun (WGS) entry which is preliminary data.</text>
</comment>
<dbReference type="EMBL" id="LODT01000011">
    <property type="protein sequence ID" value="KYR01263.1"/>
    <property type="molecule type" value="Genomic_DNA"/>
</dbReference>
<accession>A0A152A4U8</accession>
<keyword evidence="3" id="KW-1185">Reference proteome</keyword>
<feature type="compositionally biased region" description="Acidic residues" evidence="1">
    <location>
        <begin position="296"/>
        <end position="323"/>
    </location>
</feature>